<name>A0A1X0Y1Z0_9BACT</name>
<reference evidence="2 3" key="1">
    <citation type="submission" date="2017-03" db="EMBL/GenBank/DDBJ databases">
        <title>Genome sequence of Geothermobacter sp. EPR-M, Deep-Sea Iron Reducer.</title>
        <authorList>
            <person name="Tully B."/>
            <person name="Savalia P."/>
            <person name="Abuyen K."/>
            <person name="Baughan C."/>
            <person name="Romero E."/>
            <person name="Ronkowski C."/>
            <person name="Torres B."/>
            <person name="Tremblay J."/>
            <person name="Trujillo A."/>
            <person name="Tyler M."/>
            <person name="Perez-Rodriguez I."/>
            <person name="Amend J."/>
        </authorList>
    </citation>
    <scope>NUCLEOTIDE SEQUENCE [LARGE SCALE GENOMIC DNA]</scope>
    <source>
        <strain evidence="2 3">EPR-M</strain>
    </source>
</reference>
<comment type="caution">
    <text evidence="2">The sequence shown here is derived from an EMBL/GenBank/DDBJ whole genome shotgun (WGS) entry which is preliminary data.</text>
</comment>
<dbReference type="EMBL" id="NAAD01000013">
    <property type="protein sequence ID" value="ORJ59094.1"/>
    <property type="molecule type" value="Genomic_DNA"/>
</dbReference>
<proteinExistence type="predicted"/>
<dbReference type="RefSeq" id="WP_085010852.1">
    <property type="nucleotide sequence ID" value="NZ_NAAD01000013.1"/>
</dbReference>
<keyword evidence="3" id="KW-1185">Reference proteome</keyword>
<protein>
    <submittedName>
        <fullName evidence="2">Uncharacterized protein</fullName>
    </submittedName>
</protein>
<keyword evidence="1" id="KW-1133">Transmembrane helix</keyword>
<gene>
    <name evidence="2" type="ORF">B5V00_11025</name>
</gene>
<keyword evidence="1" id="KW-0812">Transmembrane</keyword>
<feature type="transmembrane region" description="Helical" evidence="1">
    <location>
        <begin position="35"/>
        <end position="56"/>
    </location>
</feature>
<evidence type="ECO:0000313" key="2">
    <source>
        <dbReference type="EMBL" id="ORJ59094.1"/>
    </source>
</evidence>
<accession>A0A1X0Y1Z0</accession>
<evidence type="ECO:0000256" key="1">
    <source>
        <dbReference type="SAM" id="Phobius"/>
    </source>
</evidence>
<sequence length="75" mass="8992">MRMVLRHRNHWRNLFHSLDRPRVPRERAGNLRRRLFLHILPFMLMLLAVSWLSLMAGHSIEQSKLPSGYASLEHH</sequence>
<dbReference type="AlphaFoldDB" id="A0A1X0Y1Z0"/>
<organism evidence="2 3">
    <name type="scientific">Geothermobacter hydrogeniphilus</name>
    <dbReference type="NCBI Taxonomy" id="1969733"/>
    <lineage>
        <taxon>Bacteria</taxon>
        <taxon>Pseudomonadati</taxon>
        <taxon>Thermodesulfobacteriota</taxon>
        <taxon>Desulfuromonadia</taxon>
        <taxon>Desulfuromonadales</taxon>
        <taxon>Geothermobacteraceae</taxon>
        <taxon>Geothermobacter</taxon>
    </lineage>
</organism>
<dbReference type="Proteomes" id="UP000193136">
    <property type="component" value="Unassembled WGS sequence"/>
</dbReference>
<evidence type="ECO:0000313" key="3">
    <source>
        <dbReference type="Proteomes" id="UP000193136"/>
    </source>
</evidence>
<keyword evidence="1" id="KW-0472">Membrane</keyword>